<protein>
    <recommendedName>
        <fullName evidence="4">Cardiolipin synthase N-terminal domain-containing protein</fullName>
    </recommendedName>
</protein>
<gene>
    <name evidence="2" type="ORF">AABB81_08725</name>
</gene>
<feature type="transmembrane region" description="Helical" evidence="1">
    <location>
        <begin position="53"/>
        <end position="76"/>
    </location>
</feature>
<keyword evidence="1" id="KW-1133">Transmembrane helix</keyword>
<keyword evidence="3" id="KW-1185">Reference proteome</keyword>
<dbReference type="EMBL" id="JBCDNA010000002">
    <property type="protein sequence ID" value="MEL4455974.1"/>
    <property type="molecule type" value="Genomic_DNA"/>
</dbReference>
<evidence type="ECO:0000313" key="3">
    <source>
        <dbReference type="Proteomes" id="UP001474120"/>
    </source>
</evidence>
<evidence type="ECO:0000256" key="1">
    <source>
        <dbReference type="SAM" id="Phobius"/>
    </source>
</evidence>
<reference evidence="2 3" key="1">
    <citation type="submission" date="2024-04" db="EMBL/GenBank/DDBJ databases">
        <title>whole genome sequencing of Lutimonas vermicola strain IMCC1616.</title>
        <authorList>
            <person name="Bae S.S."/>
        </authorList>
    </citation>
    <scope>NUCLEOTIDE SEQUENCE [LARGE SCALE GENOMIC DNA]</scope>
    <source>
        <strain evidence="2 3">IMCC1616</strain>
    </source>
</reference>
<accession>A0ABU9L0K3</accession>
<evidence type="ECO:0000313" key="2">
    <source>
        <dbReference type="EMBL" id="MEL4455974.1"/>
    </source>
</evidence>
<proteinExistence type="predicted"/>
<name>A0ABU9L0K3_9FLAO</name>
<dbReference type="Proteomes" id="UP001474120">
    <property type="component" value="Unassembled WGS sequence"/>
</dbReference>
<comment type="caution">
    <text evidence="2">The sequence shown here is derived from an EMBL/GenBank/DDBJ whole genome shotgun (WGS) entry which is preliminary data.</text>
</comment>
<dbReference type="RefSeq" id="WP_342159981.1">
    <property type="nucleotide sequence ID" value="NZ_JBCDNA010000002.1"/>
</dbReference>
<keyword evidence="1" id="KW-0472">Membrane</keyword>
<keyword evidence="1" id="KW-0812">Transmembrane</keyword>
<organism evidence="2 3">
    <name type="scientific">Lutimonas vermicola</name>
    <dbReference type="NCBI Taxonomy" id="414288"/>
    <lineage>
        <taxon>Bacteria</taxon>
        <taxon>Pseudomonadati</taxon>
        <taxon>Bacteroidota</taxon>
        <taxon>Flavobacteriia</taxon>
        <taxon>Flavobacteriales</taxon>
        <taxon>Flavobacteriaceae</taxon>
        <taxon>Lutimonas</taxon>
    </lineage>
</organism>
<feature type="transmembrane region" description="Helical" evidence="1">
    <location>
        <begin position="15"/>
        <end position="37"/>
    </location>
</feature>
<evidence type="ECO:0008006" key="4">
    <source>
        <dbReference type="Google" id="ProtNLM"/>
    </source>
</evidence>
<sequence length="81" mass="9165">MQTLDHNRTLDAKEWALTIFISSLPLIGIIMLLVWAFSDDANIHKKNWAKGTLILWIIGFVIAFAFLFLFGGIAILSQVFN</sequence>